<name>A0A8T8TE29_9BASI</name>
<evidence type="ECO:0000313" key="2">
    <source>
        <dbReference type="Proteomes" id="UP000077521"/>
    </source>
</evidence>
<keyword evidence="2" id="KW-1185">Reference proteome</keyword>
<evidence type="ECO:0000313" key="1">
    <source>
        <dbReference type="EMBL" id="KAE8258953.1"/>
    </source>
</evidence>
<reference evidence="1" key="1">
    <citation type="submission" date="2016-04" db="EMBL/GenBank/DDBJ databases">
        <authorList>
            <person name="Nguyen H.D."/>
            <person name="Samba Siva P."/>
            <person name="Cullis J."/>
            <person name="Levesque C.A."/>
            <person name="Hambleton S."/>
        </authorList>
    </citation>
    <scope>NUCLEOTIDE SEQUENCE</scope>
    <source>
        <strain evidence="1">DAOMC 236416</strain>
    </source>
</reference>
<reference evidence="1" key="2">
    <citation type="journal article" date="2019" name="IMA Fungus">
        <title>Genome sequencing and comparison of five Tilletia species to identify candidate genes for the detection of regulated species infecting wheat.</title>
        <authorList>
            <person name="Nguyen H.D.T."/>
            <person name="Sultana T."/>
            <person name="Kesanakurti P."/>
            <person name="Hambleton S."/>
        </authorList>
    </citation>
    <scope>NUCLEOTIDE SEQUENCE</scope>
    <source>
        <strain evidence="1">DAOMC 236416</strain>
    </source>
</reference>
<proteinExistence type="predicted"/>
<dbReference type="AlphaFoldDB" id="A0A8T8TE29"/>
<dbReference type="Proteomes" id="UP000077521">
    <property type="component" value="Unassembled WGS sequence"/>
</dbReference>
<protein>
    <submittedName>
        <fullName evidence="1">Uncharacterized protein</fullName>
    </submittedName>
</protein>
<comment type="caution">
    <text evidence="1">The sequence shown here is derived from an EMBL/GenBank/DDBJ whole genome shotgun (WGS) entry which is preliminary data.</text>
</comment>
<dbReference type="EMBL" id="LWDF02000051">
    <property type="protein sequence ID" value="KAE8258953.1"/>
    <property type="molecule type" value="Genomic_DNA"/>
</dbReference>
<accession>A0A8T8TE29</accession>
<organism evidence="1 2">
    <name type="scientific">Tilletia indica</name>
    <dbReference type="NCBI Taxonomy" id="43049"/>
    <lineage>
        <taxon>Eukaryota</taxon>
        <taxon>Fungi</taxon>
        <taxon>Dikarya</taxon>
        <taxon>Basidiomycota</taxon>
        <taxon>Ustilaginomycotina</taxon>
        <taxon>Exobasidiomycetes</taxon>
        <taxon>Tilletiales</taxon>
        <taxon>Tilletiaceae</taxon>
        <taxon>Tilletia</taxon>
    </lineage>
</organism>
<gene>
    <name evidence="1" type="ORF">A4X13_0g1339</name>
</gene>
<sequence length="137" mass="15438">MTSSPFYSTDYMDDVRINGPEPIDALTQVRSATIGLGNTHISSDLRGRNGQEWPLEDEETTPHLVKWLRGESTEHPTAEFDNKLVNIKTSAAFPCYQRCLVPAWARFNRILERTDDANRDVETSFASGEISTADFDL</sequence>